<name>A0A1I7X0K6_HETBA</name>
<dbReference type="Proteomes" id="UP000095283">
    <property type="component" value="Unplaced"/>
</dbReference>
<evidence type="ECO:0000313" key="3">
    <source>
        <dbReference type="WBParaSite" id="Hba_11081"/>
    </source>
</evidence>
<accession>A0A1I7X0K6</accession>
<dbReference type="CDD" id="cd00014">
    <property type="entry name" value="CH_SF"/>
    <property type="match status" value="1"/>
</dbReference>
<feature type="compositionally biased region" description="Polar residues" evidence="1">
    <location>
        <begin position="9"/>
        <end position="26"/>
    </location>
</feature>
<dbReference type="Gene3D" id="1.10.418.10">
    <property type="entry name" value="Calponin-like domain"/>
    <property type="match status" value="1"/>
</dbReference>
<organism evidence="2 3">
    <name type="scientific">Heterorhabditis bacteriophora</name>
    <name type="common">Entomopathogenic nematode worm</name>
    <dbReference type="NCBI Taxonomy" id="37862"/>
    <lineage>
        <taxon>Eukaryota</taxon>
        <taxon>Metazoa</taxon>
        <taxon>Ecdysozoa</taxon>
        <taxon>Nematoda</taxon>
        <taxon>Chromadorea</taxon>
        <taxon>Rhabditida</taxon>
        <taxon>Rhabditina</taxon>
        <taxon>Rhabditomorpha</taxon>
        <taxon>Strongyloidea</taxon>
        <taxon>Heterorhabditidae</taxon>
        <taxon>Heterorhabditis</taxon>
    </lineage>
</organism>
<proteinExistence type="predicted"/>
<evidence type="ECO:0000313" key="2">
    <source>
        <dbReference type="Proteomes" id="UP000095283"/>
    </source>
</evidence>
<reference evidence="3" key="1">
    <citation type="submission" date="2016-11" db="UniProtKB">
        <authorList>
            <consortium name="WormBaseParasite"/>
        </authorList>
    </citation>
    <scope>IDENTIFICATION</scope>
</reference>
<keyword evidence="2" id="KW-1185">Reference proteome</keyword>
<dbReference type="InterPro" id="IPR036872">
    <property type="entry name" value="CH_dom_sf"/>
</dbReference>
<feature type="region of interest" description="Disordered" evidence="1">
    <location>
        <begin position="1"/>
        <end position="26"/>
    </location>
</feature>
<evidence type="ECO:0000256" key="1">
    <source>
        <dbReference type="SAM" id="MobiDB-lite"/>
    </source>
</evidence>
<sequence>MAAGWKRFTGSSQYPELTSNKDGSAFTYGTKQNRGFRMTWIQGKRNEQDERDILDWISKVCGENIPRDRENALEALYDGKILCR</sequence>
<dbReference type="AlphaFoldDB" id="A0A1I7X0K6"/>
<protein>
    <submittedName>
        <fullName evidence="3">Calponin-homology (CH) domain-containing protein</fullName>
    </submittedName>
</protein>
<dbReference type="SUPFAM" id="SSF47576">
    <property type="entry name" value="Calponin-homology domain, CH-domain"/>
    <property type="match status" value="1"/>
</dbReference>
<dbReference type="WBParaSite" id="Hba_11081">
    <property type="protein sequence ID" value="Hba_11081"/>
    <property type="gene ID" value="Hba_11081"/>
</dbReference>